<dbReference type="Gene3D" id="3.30.70.3270">
    <property type="match status" value="1"/>
</dbReference>
<dbReference type="GO" id="GO:0016651">
    <property type="term" value="F:oxidoreductase activity, acting on NAD(P)H"/>
    <property type="evidence" value="ECO:0007669"/>
    <property type="project" value="InterPro"/>
</dbReference>
<organism evidence="13 14">
    <name type="scientific">SAR324 cluster bacterium</name>
    <dbReference type="NCBI Taxonomy" id="2024889"/>
    <lineage>
        <taxon>Bacteria</taxon>
        <taxon>Deltaproteobacteria</taxon>
        <taxon>SAR324 cluster</taxon>
    </lineage>
</organism>
<dbReference type="Proteomes" id="UP000524246">
    <property type="component" value="Unassembled WGS sequence"/>
</dbReference>
<evidence type="ECO:0000256" key="11">
    <source>
        <dbReference type="ARBA" id="ARBA00023136"/>
    </source>
</evidence>
<evidence type="ECO:0000313" key="13">
    <source>
        <dbReference type="EMBL" id="NMC63236.1"/>
    </source>
</evidence>
<evidence type="ECO:0000256" key="4">
    <source>
        <dbReference type="ARBA" id="ARBA00022723"/>
    </source>
</evidence>
<dbReference type="EMBL" id="JAAZON010000388">
    <property type="protein sequence ID" value="NMC63236.1"/>
    <property type="molecule type" value="Genomic_DNA"/>
</dbReference>
<keyword evidence="9" id="KW-0520">NAD</keyword>
<keyword evidence="7" id="KW-0408">Iron</keyword>
<sequence>MTAIGKMFSEVFSHLFKKPATEAYPFSAPQVPTGLRGMIRFFADKCIGCKLCMRDCPAEAITITKVADKQFEATFDLDSCIYCSQCVESCNKNALETSSNFELAQLDKAKLKVTFSLKDKEPI</sequence>
<dbReference type="PROSITE" id="PS00198">
    <property type="entry name" value="4FE4S_FER_1"/>
    <property type="match status" value="1"/>
</dbReference>
<dbReference type="GO" id="GO:0016020">
    <property type="term" value="C:membrane"/>
    <property type="evidence" value="ECO:0007669"/>
    <property type="project" value="InterPro"/>
</dbReference>
<dbReference type="AlphaFoldDB" id="A0A7X9FST8"/>
<dbReference type="GO" id="GO:0048038">
    <property type="term" value="F:quinone binding"/>
    <property type="evidence" value="ECO:0007669"/>
    <property type="project" value="UniProtKB-KW"/>
</dbReference>
<keyword evidence="3" id="KW-0874">Quinone</keyword>
<evidence type="ECO:0000256" key="5">
    <source>
        <dbReference type="ARBA" id="ARBA00022737"/>
    </source>
</evidence>
<evidence type="ECO:0000256" key="6">
    <source>
        <dbReference type="ARBA" id="ARBA00022967"/>
    </source>
</evidence>
<dbReference type="InterPro" id="IPR017900">
    <property type="entry name" value="4Fe4S_Fe_S_CS"/>
</dbReference>
<feature type="domain" description="4Fe-4S ferredoxin-type" evidence="12">
    <location>
        <begin position="37"/>
        <end position="66"/>
    </location>
</feature>
<evidence type="ECO:0000256" key="2">
    <source>
        <dbReference type="ARBA" id="ARBA00022485"/>
    </source>
</evidence>
<gene>
    <name evidence="13" type="ORF">GYA55_08705</name>
</gene>
<name>A0A7X9FST8_9DELT</name>
<keyword evidence="11" id="KW-0472">Membrane</keyword>
<evidence type="ECO:0000256" key="10">
    <source>
        <dbReference type="ARBA" id="ARBA00023075"/>
    </source>
</evidence>
<evidence type="ECO:0000256" key="8">
    <source>
        <dbReference type="ARBA" id="ARBA00023014"/>
    </source>
</evidence>
<dbReference type="InterPro" id="IPR017896">
    <property type="entry name" value="4Fe4S_Fe-S-bd"/>
</dbReference>
<dbReference type="GO" id="GO:0051539">
    <property type="term" value="F:4 iron, 4 sulfur cluster binding"/>
    <property type="evidence" value="ECO:0007669"/>
    <property type="project" value="UniProtKB-KW"/>
</dbReference>
<keyword evidence="2" id="KW-0004">4Fe-4S</keyword>
<evidence type="ECO:0000259" key="12">
    <source>
        <dbReference type="PROSITE" id="PS51379"/>
    </source>
</evidence>
<protein>
    <submittedName>
        <fullName evidence="13">4Fe-4S binding protein</fullName>
    </submittedName>
</protein>
<accession>A0A7X9FST8</accession>
<keyword evidence="1" id="KW-1003">Cell membrane</keyword>
<evidence type="ECO:0000313" key="14">
    <source>
        <dbReference type="Proteomes" id="UP000524246"/>
    </source>
</evidence>
<proteinExistence type="predicted"/>
<dbReference type="InterPro" id="IPR010226">
    <property type="entry name" value="NADH_quinone_OxRdtase_chainI"/>
</dbReference>
<dbReference type="PANTHER" id="PTHR10849">
    <property type="entry name" value="NADH DEHYDROGENASE UBIQUINONE IRON-SULFUR PROTEIN 8, MITOCHONDRIAL"/>
    <property type="match status" value="1"/>
</dbReference>
<evidence type="ECO:0000256" key="9">
    <source>
        <dbReference type="ARBA" id="ARBA00023027"/>
    </source>
</evidence>
<keyword evidence="4" id="KW-0479">Metal-binding</keyword>
<evidence type="ECO:0000256" key="7">
    <source>
        <dbReference type="ARBA" id="ARBA00023004"/>
    </source>
</evidence>
<evidence type="ECO:0000256" key="3">
    <source>
        <dbReference type="ARBA" id="ARBA00022719"/>
    </source>
</evidence>
<dbReference type="GO" id="GO:0046872">
    <property type="term" value="F:metal ion binding"/>
    <property type="evidence" value="ECO:0007669"/>
    <property type="project" value="UniProtKB-KW"/>
</dbReference>
<dbReference type="PROSITE" id="PS51379">
    <property type="entry name" value="4FE4S_FER_2"/>
    <property type="match status" value="2"/>
</dbReference>
<keyword evidence="6" id="KW-1278">Translocase</keyword>
<feature type="domain" description="4Fe-4S ferredoxin-type" evidence="12">
    <location>
        <begin position="71"/>
        <end position="100"/>
    </location>
</feature>
<keyword evidence="5" id="KW-0677">Repeat</keyword>
<dbReference type="SUPFAM" id="SSF54862">
    <property type="entry name" value="4Fe-4S ferredoxins"/>
    <property type="match status" value="1"/>
</dbReference>
<keyword evidence="10" id="KW-0830">Ubiquinone</keyword>
<dbReference type="Pfam" id="PF12838">
    <property type="entry name" value="Fer4_7"/>
    <property type="match status" value="1"/>
</dbReference>
<evidence type="ECO:0000256" key="1">
    <source>
        <dbReference type="ARBA" id="ARBA00022475"/>
    </source>
</evidence>
<keyword evidence="8" id="KW-0411">Iron-sulfur</keyword>
<reference evidence="13 14" key="1">
    <citation type="journal article" date="2020" name="Biotechnol. Biofuels">
        <title>New insights from the biogas microbiome by comprehensive genome-resolved metagenomics of nearly 1600 species originating from multiple anaerobic digesters.</title>
        <authorList>
            <person name="Campanaro S."/>
            <person name="Treu L."/>
            <person name="Rodriguez-R L.M."/>
            <person name="Kovalovszki A."/>
            <person name="Ziels R.M."/>
            <person name="Maus I."/>
            <person name="Zhu X."/>
            <person name="Kougias P.G."/>
            <person name="Basile A."/>
            <person name="Luo G."/>
            <person name="Schluter A."/>
            <person name="Konstantinidis K.T."/>
            <person name="Angelidaki I."/>
        </authorList>
    </citation>
    <scope>NUCLEOTIDE SEQUENCE [LARGE SCALE GENOMIC DNA]</scope>
    <source>
        <strain evidence="13">AS27yjCOA_65</strain>
    </source>
</reference>
<dbReference type="PANTHER" id="PTHR10849:SF24">
    <property type="entry name" value="NADH-QUINONE OXIDOREDUCTASE SUBUNIT I 2"/>
    <property type="match status" value="1"/>
</dbReference>
<comment type="caution">
    <text evidence="13">The sequence shown here is derived from an EMBL/GenBank/DDBJ whole genome shotgun (WGS) entry which is preliminary data.</text>
</comment>